<evidence type="ECO:0000313" key="2">
    <source>
        <dbReference type="Proteomes" id="UP001528823"/>
    </source>
</evidence>
<proteinExistence type="predicted"/>
<dbReference type="EMBL" id="JAPMOU010000106">
    <property type="protein sequence ID" value="MDE1465947.1"/>
    <property type="molecule type" value="Genomic_DNA"/>
</dbReference>
<reference evidence="1 2" key="1">
    <citation type="submission" date="2022-11" db="EMBL/GenBank/DDBJ databases">
        <title>Spartinivicinus poritis sp. nov., isolated from scleractinian coral Porites lutea.</title>
        <authorList>
            <person name="Zhang G."/>
            <person name="Cai L."/>
            <person name="Wei Q."/>
        </authorList>
    </citation>
    <scope>NUCLEOTIDE SEQUENCE [LARGE SCALE GENOMIC DNA]</scope>
    <source>
        <strain evidence="1 2">A2-2</strain>
    </source>
</reference>
<sequence>MSAVLSCQYHRTVYPADFSRLLGVGQETYCRYLWSPRIKEKAWQATGTRQSGKPVVSIQDFKVKAEAFLPSIDSKRCSVDLFISPNQFFDWRNTKQLASLHANWLEIDTKGHEILSEDDELKVISEVFSQITQAGLPEPTGYILSGTGGIHLYWIYAGVEAYKWRVDIWRNITTKLGKALTGSELWHVDWGASRDPARVMRMIGTYHGKSGRLTQGYIGGPFYSFSGLAQALNVSYKQPVPAVASSTVAVLPKKKATAVVSPSDKNKVTGRHTIGQWWAKIYFHTLSHFRKTGVPEGKRDSVAFILYVALRHMKSSEEDAFQDILTLNDELIKLPKDQPYQIPQYGP</sequence>
<keyword evidence="2" id="KW-1185">Reference proteome</keyword>
<evidence type="ECO:0000313" key="1">
    <source>
        <dbReference type="EMBL" id="MDE1465947.1"/>
    </source>
</evidence>
<evidence type="ECO:0008006" key="3">
    <source>
        <dbReference type="Google" id="ProtNLM"/>
    </source>
</evidence>
<name>A0ABT5UI12_9GAMM</name>
<accession>A0ABT5UI12</accession>
<comment type="caution">
    <text evidence="1">The sequence shown here is derived from an EMBL/GenBank/DDBJ whole genome shotgun (WGS) entry which is preliminary data.</text>
</comment>
<gene>
    <name evidence="1" type="ORF">ORQ98_28710</name>
</gene>
<dbReference type="RefSeq" id="WP_274692247.1">
    <property type="nucleotide sequence ID" value="NZ_JAPMOU010000106.1"/>
</dbReference>
<organism evidence="1 2">
    <name type="scientific">Spartinivicinus poritis</name>
    <dbReference type="NCBI Taxonomy" id="2994640"/>
    <lineage>
        <taxon>Bacteria</taxon>
        <taxon>Pseudomonadati</taxon>
        <taxon>Pseudomonadota</taxon>
        <taxon>Gammaproteobacteria</taxon>
        <taxon>Oceanospirillales</taxon>
        <taxon>Zooshikellaceae</taxon>
        <taxon>Spartinivicinus</taxon>
    </lineage>
</organism>
<dbReference type="Proteomes" id="UP001528823">
    <property type="component" value="Unassembled WGS sequence"/>
</dbReference>
<protein>
    <recommendedName>
        <fullName evidence="3">DNA primase</fullName>
    </recommendedName>
</protein>